<accession>A0AAE4CPQ0</accession>
<dbReference type="EMBL" id="JAVDXW010000001">
    <property type="protein sequence ID" value="MDR7303312.1"/>
    <property type="molecule type" value="Genomic_DNA"/>
</dbReference>
<protein>
    <recommendedName>
        <fullName evidence="2">PH domain-containing protein</fullName>
    </recommendedName>
</protein>
<dbReference type="Proteomes" id="UP001180845">
    <property type="component" value="Unassembled WGS sequence"/>
</dbReference>
<feature type="region of interest" description="Disordered" evidence="1">
    <location>
        <begin position="166"/>
        <end position="185"/>
    </location>
</feature>
<reference evidence="3" key="1">
    <citation type="submission" date="2023-07" db="EMBL/GenBank/DDBJ databases">
        <title>Sequencing the genomes of 1000 actinobacteria strains.</title>
        <authorList>
            <person name="Klenk H.-P."/>
        </authorList>
    </citation>
    <scope>NUCLEOTIDE SEQUENCE</scope>
    <source>
        <strain evidence="3">DSM 45977</strain>
    </source>
</reference>
<organism evidence="3 4">
    <name type="scientific">Haloactinomyces albus</name>
    <dbReference type="NCBI Taxonomy" id="1352928"/>
    <lineage>
        <taxon>Bacteria</taxon>
        <taxon>Bacillati</taxon>
        <taxon>Actinomycetota</taxon>
        <taxon>Actinomycetes</taxon>
        <taxon>Actinopolysporales</taxon>
        <taxon>Actinopolysporaceae</taxon>
        <taxon>Haloactinomyces</taxon>
    </lineage>
</organism>
<keyword evidence="4" id="KW-1185">Reference proteome</keyword>
<sequence length="185" mass="20271">MARTLWVLGLVVLAALVLYGMRRGWLHRARRQAEELAEFPAEPVGLSDEPELLPATYGLYVGTTKAGSWQDRIAVGDIGHRANATARLRNSGLLLQRSGADSLWIPAASLRAARVDHKLANKVVPGAGMVVVTWQLGQQRLDTGFRAEDKGVQNKWVASIRALVPTDETAQPRRDETAGTRQEEV</sequence>
<dbReference type="Pfam" id="PF25362">
    <property type="entry name" value="bPH_11"/>
    <property type="match status" value="1"/>
</dbReference>
<name>A0AAE4CPQ0_9ACTN</name>
<evidence type="ECO:0000259" key="2">
    <source>
        <dbReference type="Pfam" id="PF25362"/>
    </source>
</evidence>
<comment type="caution">
    <text evidence="3">The sequence shown here is derived from an EMBL/GenBank/DDBJ whole genome shotgun (WGS) entry which is preliminary data.</text>
</comment>
<dbReference type="AlphaFoldDB" id="A0AAE4CPQ0"/>
<evidence type="ECO:0000313" key="3">
    <source>
        <dbReference type="EMBL" id="MDR7303312.1"/>
    </source>
</evidence>
<evidence type="ECO:0000256" key="1">
    <source>
        <dbReference type="SAM" id="MobiDB-lite"/>
    </source>
</evidence>
<gene>
    <name evidence="3" type="ORF">JOF55_003493</name>
</gene>
<dbReference type="InterPro" id="IPR057446">
    <property type="entry name" value="PH_bac"/>
</dbReference>
<feature type="compositionally biased region" description="Basic and acidic residues" evidence="1">
    <location>
        <begin position="170"/>
        <end position="185"/>
    </location>
</feature>
<proteinExistence type="predicted"/>
<dbReference type="RefSeq" id="WP_310275544.1">
    <property type="nucleotide sequence ID" value="NZ_JAVDXW010000001.1"/>
</dbReference>
<evidence type="ECO:0000313" key="4">
    <source>
        <dbReference type="Proteomes" id="UP001180845"/>
    </source>
</evidence>
<feature type="domain" description="PH" evidence="2">
    <location>
        <begin position="37"/>
        <end position="160"/>
    </location>
</feature>